<proteinExistence type="predicted"/>
<organism evidence="2 3">
    <name type="scientific">Polypterus senegalus</name>
    <name type="common">Senegal bichir</name>
    <dbReference type="NCBI Taxonomy" id="55291"/>
    <lineage>
        <taxon>Eukaryota</taxon>
        <taxon>Metazoa</taxon>
        <taxon>Chordata</taxon>
        <taxon>Craniata</taxon>
        <taxon>Vertebrata</taxon>
        <taxon>Euteleostomi</taxon>
        <taxon>Actinopterygii</taxon>
        <taxon>Polypteriformes</taxon>
        <taxon>Polypteridae</taxon>
        <taxon>Polypterus</taxon>
    </lineage>
</organism>
<evidence type="ECO:0000313" key="2">
    <source>
        <dbReference type="EMBL" id="KAG2464118.1"/>
    </source>
</evidence>
<comment type="caution">
    <text evidence="2">The sequence shown here is derived from an EMBL/GenBank/DDBJ whole genome shotgun (WGS) entry which is preliminary data.</text>
</comment>
<feature type="non-terminal residue" evidence="2">
    <location>
        <position position="1"/>
    </location>
</feature>
<dbReference type="AlphaFoldDB" id="A0A8X7X8C6"/>
<evidence type="ECO:0000256" key="1">
    <source>
        <dbReference type="SAM" id="MobiDB-lite"/>
    </source>
</evidence>
<evidence type="ECO:0000313" key="3">
    <source>
        <dbReference type="Proteomes" id="UP000886611"/>
    </source>
</evidence>
<dbReference type="EMBL" id="JAATIS010003638">
    <property type="protein sequence ID" value="KAG2464118.1"/>
    <property type="molecule type" value="Genomic_DNA"/>
</dbReference>
<name>A0A8X7X8C6_POLSE</name>
<reference evidence="2 3" key="1">
    <citation type="journal article" date="2021" name="Cell">
        <title>Tracing the genetic footprints of vertebrate landing in non-teleost ray-finned fishes.</title>
        <authorList>
            <person name="Bi X."/>
            <person name="Wang K."/>
            <person name="Yang L."/>
            <person name="Pan H."/>
            <person name="Jiang H."/>
            <person name="Wei Q."/>
            <person name="Fang M."/>
            <person name="Yu H."/>
            <person name="Zhu C."/>
            <person name="Cai Y."/>
            <person name="He Y."/>
            <person name="Gan X."/>
            <person name="Zeng H."/>
            <person name="Yu D."/>
            <person name="Zhu Y."/>
            <person name="Jiang H."/>
            <person name="Qiu Q."/>
            <person name="Yang H."/>
            <person name="Zhang Y.E."/>
            <person name="Wang W."/>
            <person name="Zhu M."/>
            <person name="He S."/>
            <person name="Zhang G."/>
        </authorList>
    </citation>
    <scope>NUCLEOTIDE SEQUENCE [LARGE SCALE GENOMIC DNA]</scope>
    <source>
        <strain evidence="2">Bchr_013</strain>
    </source>
</reference>
<protein>
    <submittedName>
        <fullName evidence="2">CELF3 protein</fullName>
    </submittedName>
</protein>
<gene>
    <name evidence="2" type="primary">Celf3</name>
    <name evidence="2" type="ORF">GTO96_0003255</name>
</gene>
<feature type="region of interest" description="Disordered" evidence="1">
    <location>
        <begin position="1"/>
        <end position="26"/>
    </location>
</feature>
<sequence length="118" mass="12962">MPTKEEEKRATMMEKRRAAQEAASASTSEQTNGCAFLTYCARESAIKAQNALHEQKTLPGIQLSAVASRAAVWRMRTGAVLIPTTFAVTSSTSSYLKSFLRQIEDLGANLSEKLKKTY</sequence>
<accession>A0A8X7X8C6</accession>
<keyword evidence="3" id="KW-1185">Reference proteome</keyword>
<feature type="non-terminal residue" evidence="2">
    <location>
        <position position="118"/>
    </location>
</feature>
<feature type="compositionally biased region" description="Basic and acidic residues" evidence="1">
    <location>
        <begin position="1"/>
        <end position="19"/>
    </location>
</feature>
<dbReference type="Proteomes" id="UP000886611">
    <property type="component" value="Unassembled WGS sequence"/>
</dbReference>